<evidence type="ECO:0000256" key="1">
    <source>
        <dbReference type="SAM" id="MobiDB-lite"/>
    </source>
</evidence>
<feature type="region of interest" description="Disordered" evidence="1">
    <location>
        <begin position="11"/>
        <end position="44"/>
    </location>
</feature>
<evidence type="ECO:0000313" key="3">
    <source>
        <dbReference type="Proteomes" id="UP001239213"/>
    </source>
</evidence>
<gene>
    <name evidence="2" type="ORF">CCUS01_05309</name>
</gene>
<keyword evidence="3" id="KW-1185">Reference proteome</keyword>
<dbReference type="AlphaFoldDB" id="A0AAI9V905"/>
<sequence>MKLHTITIAATVPSRPTPPQSHHHRTHQTIQPPISHPPSPPHSLTDRAKHINVDGNVMKSQRVDIRKGSKLISVEPQSTSKLHLMREIRRLHLTPSIAAHDPKILVDQHITTC</sequence>
<dbReference type="Proteomes" id="UP001239213">
    <property type="component" value="Unassembled WGS sequence"/>
</dbReference>
<dbReference type="EMBL" id="MPDP01000146">
    <property type="protein sequence ID" value="KAK1476204.1"/>
    <property type="molecule type" value="Genomic_DNA"/>
</dbReference>
<reference evidence="2" key="1">
    <citation type="submission" date="2016-11" db="EMBL/GenBank/DDBJ databases">
        <title>The genome sequence of Colletotrichum cuscutae.</title>
        <authorList>
            <person name="Baroncelli R."/>
        </authorList>
    </citation>
    <scope>NUCLEOTIDE SEQUENCE</scope>
    <source>
        <strain evidence="2">IMI 304802</strain>
    </source>
</reference>
<proteinExistence type="predicted"/>
<evidence type="ECO:0000313" key="2">
    <source>
        <dbReference type="EMBL" id="KAK1476204.1"/>
    </source>
</evidence>
<accession>A0AAI9V905</accession>
<comment type="caution">
    <text evidence="2">The sequence shown here is derived from an EMBL/GenBank/DDBJ whole genome shotgun (WGS) entry which is preliminary data.</text>
</comment>
<protein>
    <submittedName>
        <fullName evidence="2">Uncharacterized protein</fullName>
    </submittedName>
</protein>
<organism evidence="2 3">
    <name type="scientific">Colletotrichum cuscutae</name>
    <dbReference type="NCBI Taxonomy" id="1209917"/>
    <lineage>
        <taxon>Eukaryota</taxon>
        <taxon>Fungi</taxon>
        <taxon>Dikarya</taxon>
        <taxon>Ascomycota</taxon>
        <taxon>Pezizomycotina</taxon>
        <taxon>Sordariomycetes</taxon>
        <taxon>Hypocreomycetidae</taxon>
        <taxon>Glomerellales</taxon>
        <taxon>Glomerellaceae</taxon>
        <taxon>Colletotrichum</taxon>
        <taxon>Colletotrichum acutatum species complex</taxon>
    </lineage>
</organism>
<name>A0AAI9V905_9PEZI</name>